<keyword evidence="3" id="KW-1185">Reference proteome</keyword>
<organism evidence="2 3">
    <name type="scientific">Cavenderia fasciculata</name>
    <name type="common">Slime mold</name>
    <name type="synonym">Dictyostelium fasciculatum</name>
    <dbReference type="NCBI Taxonomy" id="261658"/>
    <lineage>
        <taxon>Eukaryota</taxon>
        <taxon>Amoebozoa</taxon>
        <taxon>Evosea</taxon>
        <taxon>Eumycetozoa</taxon>
        <taxon>Dictyostelia</taxon>
        <taxon>Acytosteliales</taxon>
        <taxon>Cavenderiaceae</taxon>
        <taxon>Cavenderia</taxon>
    </lineage>
</organism>
<dbReference type="EMBL" id="GL883008">
    <property type="protein sequence ID" value="EGG23285.1"/>
    <property type="molecule type" value="Genomic_DNA"/>
</dbReference>
<reference evidence="3" key="1">
    <citation type="journal article" date="2011" name="Genome Res.">
        <title>Phylogeny-wide analysis of social amoeba genomes highlights ancient origins for complex intercellular communication.</title>
        <authorList>
            <person name="Heidel A.J."/>
            <person name="Lawal H.M."/>
            <person name="Felder M."/>
            <person name="Schilde C."/>
            <person name="Helps N.R."/>
            <person name="Tunggal B."/>
            <person name="Rivero F."/>
            <person name="John U."/>
            <person name="Schleicher M."/>
            <person name="Eichinger L."/>
            <person name="Platzer M."/>
            <person name="Noegel A.A."/>
            <person name="Schaap P."/>
            <person name="Gloeckner G."/>
        </authorList>
    </citation>
    <scope>NUCLEOTIDE SEQUENCE [LARGE SCALE GENOMIC DNA]</scope>
    <source>
        <strain evidence="3">SH3</strain>
    </source>
</reference>
<dbReference type="GeneID" id="14875060"/>
<protein>
    <submittedName>
        <fullName evidence="2">Uncharacterized protein</fullName>
    </submittedName>
</protein>
<dbReference type="OrthoDB" id="10662079at2759"/>
<dbReference type="AlphaFoldDB" id="F4PL63"/>
<feature type="compositionally biased region" description="Basic and acidic residues" evidence="1">
    <location>
        <begin position="123"/>
        <end position="140"/>
    </location>
</feature>
<accession>F4PL63</accession>
<gene>
    <name evidence="2" type="ORF">DFA_05417</name>
</gene>
<feature type="region of interest" description="Disordered" evidence="1">
    <location>
        <begin position="198"/>
        <end position="217"/>
    </location>
</feature>
<dbReference type="Proteomes" id="UP000007797">
    <property type="component" value="Unassembled WGS sequence"/>
</dbReference>
<evidence type="ECO:0000313" key="3">
    <source>
        <dbReference type="Proteomes" id="UP000007797"/>
    </source>
</evidence>
<dbReference type="RefSeq" id="XP_004361136.1">
    <property type="nucleotide sequence ID" value="XM_004361079.1"/>
</dbReference>
<name>F4PL63_CACFS</name>
<evidence type="ECO:0000313" key="2">
    <source>
        <dbReference type="EMBL" id="EGG23285.1"/>
    </source>
</evidence>
<dbReference type="KEGG" id="dfa:DFA_05417"/>
<sequence length="257" mass="29925">MLKNQLGAKPKQSLLSTISSLSDEELRLKLENQHKLYKSIGANLPDKGEKILTNITAIQKILDSRNNTNINNKSTTTDTITTIVNNNTTNQKEEEEEKDIIQEEEEEITIDFAKLTIQDRNSKMKEQKEQKNHKLSKENAQDGQNNQQQHHRSTKLLSIDESRRLYEINKNKHLNENVDMVVNSPEVERMIKETYRVEESEGVEPWSDDSSSEDCDVDNEYRTKHDIYDESYAYKLHDEFGEFVDDEESSVPQNKYN</sequence>
<evidence type="ECO:0000256" key="1">
    <source>
        <dbReference type="SAM" id="MobiDB-lite"/>
    </source>
</evidence>
<proteinExistence type="predicted"/>
<dbReference type="OMA" id="MEHYPEY"/>
<feature type="region of interest" description="Disordered" evidence="1">
    <location>
        <begin position="123"/>
        <end position="156"/>
    </location>
</feature>
<feature type="compositionally biased region" description="Acidic residues" evidence="1">
    <location>
        <begin position="200"/>
        <end position="217"/>
    </location>
</feature>